<name>A0ABZ2HTU0_9MICO</name>
<sequence>MREEVLEGGNASGPVVRVGGTVRKAWTPATPHVIAYVRAMRDGGVDAPEPLGRDAQGRQIIEFLPGTLAMDAAPLSAAELGRVGGMVRRIHDVSARYVPAADAIWEPPLSAPAQELICHNDLAPWNLMLGDRWVFIDWDGASPSTRSWDLAFSAQTFALPDPTRDPERSADDLAAFVDGYGADEELRAVLPDMMRRRTQAMLDLLRSSAETGREPWGTMYRTGHGAHWAAVLDHVTAHRGVWQRALG</sequence>
<dbReference type="InterPro" id="IPR011009">
    <property type="entry name" value="Kinase-like_dom_sf"/>
</dbReference>
<dbReference type="SUPFAM" id="SSF56112">
    <property type="entry name" value="Protein kinase-like (PK-like)"/>
    <property type="match status" value="1"/>
</dbReference>
<evidence type="ECO:0000313" key="3">
    <source>
        <dbReference type="Proteomes" id="UP001377573"/>
    </source>
</evidence>
<dbReference type="Proteomes" id="UP001377573">
    <property type="component" value="Chromosome"/>
</dbReference>
<organism evidence="2 3">
    <name type="scientific">Microbacterium paraoxydans</name>
    <dbReference type="NCBI Taxonomy" id="199592"/>
    <lineage>
        <taxon>Bacteria</taxon>
        <taxon>Bacillati</taxon>
        <taxon>Actinomycetota</taxon>
        <taxon>Actinomycetes</taxon>
        <taxon>Micrococcales</taxon>
        <taxon>Microbacteriaceae</taxon>
        <taxon>Microbacterium</taxon>
    </lineage>
</organism>
<feature type="domain" description="Aminoglycoside phosphotransferase" evidence="1">
    <location>
        <begin position="111"/>
        <end position="181"/>
    </location>
</feature>
<dbReference type="InterPro" id="IPR002575">
    <property type="entry name" value="Aminoglycoside_PTrfase"/>
</dbReference>
<accession>A0ABZ2HTU0</accession>
<reference evidence="2 3" key="1">
    <citation type="submission" date="2024-02" db="EMBL/GenBank/DDBJ databases">
        <authorList>
            <person name="Alasadi S."/>
            <person name="Hussein S.A."/>
        </authorList>
    </citation>
    <scope>NUCLEOTIDE SEQUENCE [LARGE SCALE GENOMIC DNA]</scope>
    <source>
        <strain evidence="2 3">GJ_SRA_44_2022</strain>
    </source>
</reference>
<gene>
    <name evidence="2" type="ORF">V8Z62_07990</name>
</gene>
<protein>
    <submittedName>
        <fullName evidence="2">Phosphotransferase</fullName>
    </submittedName>
</protein>
<dbReference type="Pfam" id="PF01636">
    <property type="entry name" value="APH"/>
    <property type="match status" value="1"/>
</dbReference>
<dbReference type="EMBL" id="CP146240">
    <property type="protein sequence ID" value="WWS83267.1"/>
    <property type="molecule type" value="Genomic_DNA"/>
</dbReference>
<dbReference type="RefSeq" id="WP_338565384.1">
    <property type="nucleotide sequence ID" value="NZ_CP146240.1"/>
</dbReference>
<keyword evidence="3" id="KW-1185">Reference proteome</keyword>
<evidence type="ECO:0000313" key="2">
    <source>
        <dbReference type="EMBL" id="WWS83267.1"/>
    </source>
</evidence>
<dbReference type="Gene3D" id="1.10.510.10">
    <property type="entry name" value="Transferase(Phosphotransferase) domain 1"/>
    <property type="match status" value="1"/>
</dbReference>
<evidence type="ECO:0000259" key="1">
    <source>
        <dbReference type="Pfam" id="PF01636"/>
    </source>
</evidence>
<proteinExistence type="predicted"/>